<evidence type="ECO:0000256" key="4">
    <source>
        <dbReference type="ARBA" id="ARBA00023098"/>
    </source>
</evidence>
<proteinExistence type="predicted"/>
<evidence type="ECO:0000256" key="12">
    <source>
        <dbReference type="SAM" id="Phobius"/>
    </source>
</evidence>
<evidence type="ECO:0000256" key="5">
    <source>
        <dbReference type="ARBA" id="ARBA00023136"/>
    </source>
</evidence>
<dbReference type="GeneID" id="68858425"/>
<evidence type="ECO:0000256" key="11">
    <source>
        <dbReference type="SAM" id="MobiDB-lite"/>
    </source>
</evidence>
<dbReference type="RefSeq" id="WP_229120588.1">
    <property type="nucleotide sequence ID" value="NZ_CP064791.1"/>
</dbReference>
<keyword evidence="10" id="KW-0670">Pyruvate</keyword>
<evidence type="ECO:0000256" key="9">
    <source>
        <dbReference type="ARBA" id="ARBA00023264"/>
    </source>
</evidence>
<evidence type="ECO:0000256" key="10">
    <source>
        <dbReference type="ARBA" id="ARBA00023317"/>
    </source>
</evidence>
<dbReference type="GO" id="GO:0004609">
    <property type="term" value="F:phosphatidylserine decarboxylase activity"/>
    <property type="evidence" value="ECO:0007669"/>
    <property type="project" value="InterPro"/>
</dbReference>
<keyword evidence="7" id="KW-0594">Phospholipid biosynthesis</keyword>
<keyword evidence="6" id="KW-0865">Zymogen</keyword>
<feature type="region of interest" description="Disordered" evidence="11">
    <location>
        <begin position="95"/>
        <end position="116"/>
    </location>
</feature>
<evidence type="ECO:0000256" key="1">
    <source>
        <dbReference type="ARBA" id="ARBA00022475"/>
    </source>
</evidence>
<evidence type="ECO:0000256" key="6">
    <source>
        <dbReference type="ARBA" id="ARBA00023145"/>
    </source>
</evidence>
<dbReference type="InterPro" id="IPR033175">
    <property type="entry name" value="PSD-A"/>
</dbReference>
<sequence>MSRWFAPGTWWYALPLLLVAGPLMLLAPSVGAGTALAGLAVLYFHRDPDRESPDAGYVSPADGTVSVIREEGDRLRVGVFMNLHHVHVNRAPAPGEIRETTHEPGAHRPAFSKESDRNERLHVDFPDYRVTLIAGAFARRIHPYVEGSESVDRGERIGHISFGSRVDVLFPPSVTHADLRVERGESVRAGETVLATEP</sequence>
<keyword evidence="8" id="KW-0456">Lyase</keyword>
<reference evidence="13 14" key="1">
    <citation type="submission" date="2020-11" db="EMBL/GenBank/DDBJ databases">
        <title>Carbohydrate-dependent, anaerobic sulfur respiration: A novel catabolism in halophilic archaea.</title>
        <authorList>
            <person name="Sorokin D.Y."/>
            <person name="Messina E."/>
            <person name="Smedile F."/>
            <person name="La Cono V."/>
            <person name="Hallsworth J.E."/>
            <person name="Yakimov M.M."/>
        </authorList>
    </citation>
    <scope>NUCLEOTIDE SEQUENCE [LARGE SCALE GENOMIC DNA]</scope>
    <source>
        <strain evidence="13 14">HSR-Est</strain>
    </source>
</reference>
<dbReference type="NCBIfam" id="NF038088">
    <property type="entry name" value="anchor_synt_D"/>
    <property type="match status" value="1"/>
</dbReference>
<keyword evidence="14" id="KW-1185">Reference proteome</keyword>
<feature type="compositionally biased region" description="Basic and acidic residues" evidence="11">
    <location>
        <begin position="96"/>
        <end position="116"/>
    </location>
</feature>
<evidence type="ECO:0000256" key="8">
    <source>
        <dbReference type="ARBA" id="ARBA00023239"/>
    </source>
</evidence>
<keyword evidence="3" id="KW-0210">Decarboxylase</keyword>
<dbReference type="Pfam" id="PF02666">
    <property type="entry name" value="PS_Dcarbxylase"/>
    <property type="match status" value="1"/>
</dbReference>
<accession>A0A897NSV1</accession>
<evidence type="ECO:0000256" key="7">
    <source>
        <dbReference type="ARBA" id="ARBA00023209"/>
    </source>
</evidence>
<keyword evidence="2" id="KW-0444">Lipid biosynthesis</keyword>
<feature type="transmembrane region" description="Helical" evidence="12">
    <location>
        <begin position="12"/>
        <end position="44"/>
    </location>
</feature>
<dbReference type="PANTHER" id="PTHR35809:SF1">
    <property type="entry name" value="ARCHAETIDYLSERINE DECARBOXYLASE PROENZYME-RELATED"/>
    <property type="match status" value="1"/>
</dbReference>
<dbReference type="GO" id="GO:0008654">
    <property type="term" value="P:phospholipid biosynthetic process"/>
    <property type="evidence" value="ECO:0007669"/>
    <property type="project" value="UniProtKB-KW"/>
</dbReference>
<keyword evidence="9" id="KW-1208">Phospholipid metabolism</keyword>
<dbReference type="Proteomes" id="UP000663292">
    <property type="component" value="Chromosome"/>
</dbReference>
<organism evidence="13 14">
    <name type="scientific">Halapricum desulfuricans</name>
    <dbReference type="NCBI Taxonomy" id="2841257"/>
    <lineage>
        <taxon>Archaea</taxon>
        <taxon>Methanobacteriati</taxon>
        <taxon>Methanobacteriota</taxon>
        <taxon>Stenosarchaea group</taxon>
        <taxon>Halobacteria</taxon>
        <taxon>Halobacteriales</taxon>
        <taxon>Haloarculaceae</taxon>
        <taxon>Halapricum</taxon>
    </lineage>
</organism>
<keyword evidence="12" id="KW-1133">Transmembrane helix</keyword>
<evidence type="ECO:0000256" key="2">
    <source>
        <dbReference type="ARBA" id="ARBA00022516"/>
    </source>
</evidence>
<protein>
    <submittedName>
        <fullName evidence="13">Phosphatidylserine decarboxylase</fullName>
    </submittedName>
</protein>
<keyword evidence="5 12" id="KW-0472">Membrane</keyword>
<dbReference type="PANTHER" id="PTHR35809">
    <property type="entry name" value="ARCHAETIDYLSERINE DECARBOXYLASE PROENZYME-RELATED"/>
    <property type="match status" value="1"/>
</dbReference>
<dbReference type="AlphaFoldDB" id="A0A897NSV1"/>
<name>A0A897NSV1_9EURY</name>
<dbReference type="InterPro" id="IPR003817">
    <property type="entry name" value="PS_Dcarbxylase"/>
</dbReference>
<dbReference type="EMBL" id="CP064791">
    <property type="protein sequence ID" value="QSG15311.1"/>
    <property type="molecule type" value="Genomic_DNA"/>
</dbReference>
<keyword evidence="12" id="KW-0812">Transmembrane</keyword>
<evidence type="ECO:0000313" key="13">
    <source>
        <dbReference type="EMBL" id="QSG15311.1"/>
    </source>
</evidence>
<dbReference type="NCBIfam" id="NF003683">
    <property type="entry name" value="PRK05305.2-3"/>
    <property type="match status" value="1"/>
</dbReference>
<gene>
    <name evidence="13" type="primary">psd</name>
    <name evidence="13" type="ORF">HSEST_1790</name>
</gene>
<keyword evidence="1" id="KW-1003">Cell membrane</keyword>
<evidence type="ECO:0000256" key="3">
    <source>
        <dbReference type="ARBA" id="ARBA00022793"/>
    </source>
</evidence>
<keyword evidence="4" id="KW-0443">Lipid metabolism</keyword>
<evidence type="ECO:0000313" key="14">
    <source>
        <dbReference type="Proteomes" id="UP000663292"/>
    </source>
</evidence>